<dbReference type="RefSeq" id="WP_075399690.1">
    <property type="nucleotide sequence ID" value="NZ_MSDU01000062.1"/>
</dbReference>
<comment type="caution">
    <text evidence="1">The sequence shown here is derived from an EMBL/GenBank/DDBJ whole genome shotgun (WGS) entry which is preliminary data.</text>
</comment>
<dbReference type="Proteomes" id="UP000185568">
    <property type="component" value="Unassembled WGS sequence"/>
</dbReference>
<organism evidence="1 2">
    <name type="scientific">Domibacillus antri</name>
    <dbReference type="NCBI Taxonomy" id="1714264"/>
    <lineage>
        <taxon>Bacteria</taxon>
        <taxon>Bacillati</taxon>
        <taxon>Bacillota</taxon>
        <taxon>Bacilli</taxon>
        <taxon>Bacillales</taxon>
        <taxon>Bacillaceae</taxon>
        <taxon>Domibacillus</taxon>
    </lineage>
</organism>
<evidence type="ECO:0000313" key="2">
    <source>
        <dbReference type="Proteomes" id="UP000185568"/>
    </source>
</evidence>
<proteinExistence type="predicted"/>
<protein>
    <submittedName>
        <fullName evidence="1">Uncharacterized protein</fullName>
    </submittedName>
</protein>
<keyword evidence="2" id="KW-1185">Reference proteome</keyword>
<dbReference type="EMBL" id="MSDU01000062">
    <property type="protein sequence ID" value="OLN21232.1"/>
    <property type="molecule type" value="Genomic_DNA"/>
</dbReference>
<accession>A0A1Q8Q1N7</accession>
<dbReference type="AlphaFoldDB" id="A0A1Q8Q1N7"/>
<reference evidence="1 2" key="1">
    <citation type="submission" date="2016-12" db="EMBL/GenBank/DDBJ databases">
        <title>Domibacillus antri genome sequencing.</title>
        <authorList>
            <person name="Verma A."/>
            <person name="Krishnamurthi S."/>
        </authorList>
    </citation>
    <scope>NUCLEOTIDE SEQUENCE [LARGE SCALE GENOMIC DNA]</scope>
    <source>
        <strain evidence="1 2">XD80</strain>
    </source>
</reference>
<name>A0A1Q8Q1N7_9BACI</name>
<gene>
    <name evidence="1" type="ORF">BTO30_15965</name>
</gene>
<sequence length="183" mass="20689">MTVMINEEKHGTKAQEVNEMIERLTSIDWYHQAGVQEETAADHVHQFMKELGVTEYELKWLTKEEAPSVVPSLSLNDSAFWEVLKDIPDRLKAKIDQNEQQQLLETTVDLVPEAVFHGAFAKAFSVFKDEKTVQFLVGHAMYISVMACSAVLADEIQLFEPVIELLEAGHLPLGPQGNTFYLL</sequence>
<evidence type="ECO:0000313" key="1">
    <source>
        <dbReference type="EMBL" id="OLN21232.1"/>
    </source>
</evidence>